<reference evidence="3 6" key="3">
    <citation type="submission" date="2020-10" db="EMBL/GenBank/DDBJ databases">
        <title>Ca. Dormibacterota MAGs.</title>
        <authorList>
            <person name="Montgomery K."/>
        </authorList>
    </citation>
    <scope>NUCLEOTIDE SEQUENCE [LARGE SCALE GENOMIC DNA]</scope>
    <source>
        <strain evidence="3">SC8812_S17_18</strain>
    </source>
</reference>
<dbReference type="AlphaFoldDB" id="A0A2W5ZGL4"/>
<accession>A0A2W5ZGL4</accession>
<name>A0A2W5ZGL4_9BACT</name>
<gene>
    <name evidence="4" type="ORF">DLM65_02630</name>
    <name evidence="3" type="ORF">JF886_12850</name>
</gene>
<feature type="domain" description="Glucose-6-phosphate dehydrogenase assembly protein OpcA C-terminal" evidence="2">
    <location>
        <begin position="191"/>
        <end position="344"/>
    </location>
</feature>
<dbReference type="InterPro" id="IPR046801">
    <property type="entry name" value="OpcA_G6PD_N"/>
</dbReference>
<dbReference type="Pfam" id="PF10128">
    <property type="entry name" value="OpcA_G6PD_assem"/>
    <property type="match status" value="1"/>
</dbReference>
<evidence type="ECO:0000313" key="3">
    <source>
        <dbReference type="EMBL" id="MBJ7595725.1"/>
    </source>
</evidence>
<evidence type="ECO:0000259" key="1">
    <source>
        <dbReference type="Pfam" id="PF10128"/>
    </source>
</evidence>
<proteinExistence type="predicted"/>
<dbReference type="EMBL" id="JAEKNS010000131">
    <property type="protein sequence ID" value="MBJ7595725.1"/>
    <property type="molecule type" value="Genomic_DNA"/>
</dbReference>
<reference evidence="4" key="2">
    <citation type="submission" date="2018-05" db="EMBL/GenBank/DDBJ databases">
        <authorList>
            <person name="Ferrari B."/>
        </authorList>
    </citation>
    <scope>NUCLEOTIDE SEQUENCE</scope>
    <source>
        <strain evidence="4">RRmetagenome_bin12</strain>
    </source>
</reference>
<evidence type="ECO:0000313" key="4">
    <source>
        <dbReference type="EMBL" id="PZR83067.1"/>
    </source>
</evidence>
<dbReference type="InterPro" id="IPR004555">
    <property type="entry name" value="G6PDH_assembly_OpcA"/>
</dbReference>
<evidence type="ECO:0000259" key="2">
    <source>
        <dbReference type="Pfam" id="PF20171"/>
    </source>
</evidence>
<organism evidence="4 5">
    <name type="scientific">Candidatus Aeolococcus gillhamiae</name>
    <dbReference type="NCBI Taxonomy" id="3127015"/>
    <lineage>
        <taxon>Bacteria</taxon>
        <taxon>Bacillati</taxon>
        <taxon>Candidatus Dormiibacterota</taxon>
        <taxon>Candidatus Dormibacteria</taxon>
        <taxon>Candidatus Aeolococcales</taxon>
        <taxon>Candidatus Aeolococcaceae</taxon>
        <taxon>Candidatus Aeolococcus</taxon>
    </lineage>
</organism>
<dbReference type="PANTHER" id="PTHR38658">
    <property type="entry name" value="OXPP CYCLE PROTEIN OPCA-RELATED"/>
    <property type="match status" value="1"/>
</dbReference>
<comment type="caution">
    <text evidence="4">The sequence shown here is derived from an EMBL/GenBank/DDBJ whole genome shotgun (WGS) entry which is preliminary data.</text>
</comment>
<protein>
    <submittedName>
        <fullName evidence="3">Glucose-6-phosphate dehydrogenase assembly protein OpcA</fullName>
    </submittedName>
</protein>
<dbReference type="InterPro" id="IPR046802">
    <property type="entry name" value="OpcA_G6PD_C"/>
</dbReference>
<evidence type="ECO:0000313" key="6">
    <source>
        <dbReference type="Proteomes" id="UP000606991"/>
    </source>
</evidence>
<dbReference type="Pfam" id="PF20171">
    <property type="entry name" value="OpcA_G6PD_C"/>
    <property type="match status" value="1"/>
</dbReference>
<dbReference type="EMBL" id="QHBU01000046">
    <property type="protein sequence ID" value="PZR83067.1"/>
    <property type="molecule type" value="Genomic_DNA"/>
</dbReference>
<reference evidence="4 5" key="1">
    <citation type="journal article" date="2017" name="Nature">
        <title>Atmospheric trace gases support primary production in Antarctic desert surface soil.</title>
        <authorList>
            <person name="Ji M."/>
            <person name="Greening C."/>
            <person name="Vanwonterghem I."/>
            <person name="Carere C.R."/>
            <person name="Bay S.K."/>
            <person name="Steen J.A."/>
            <person name="Montgomery K."/>
            <person name="Lines T."/>
            <person name="Beardall J."/>
            <person name="van Dorst J."/>
            <person name="Snape I."/>
            <person name="Stott M.B."/>
            <person name="Hugenholtz P."/>
            <person name="Ferrari B.C."/>
        </authorList>
    </citation>
    <scope>NUCLEOTIDE SEQUENCE [LARGE SCALE GENOMIC DNA]</scope>
    <source>
        <strain evidence="4">RRmetagenome_bin12</strain>
    </source>
</reference>
<dbReference type="RefSeq" id="WP_337313093.1">
    <property type="nucleotide sequence ID" value="NZ_JAEKNS010000131.1"/>
</dbReference>
<feature type="domain" description="Glucose-6-phosphate dehydrogenase assembly protein OpcA N-terminal" evidence="1">
    <location>
        <begin position="69"/>
        <end position="178"/>
    </location>
</feature>
<dbReference type="PANTHER" id="PTHR38658:SF1">
    <property type="entry name" value="OXPP CYCLE PROTEIN OPCA-RELATED"/>
    <property type="match status" value="1"/>
</dbReference>
<evidence type="ECO:0000313" key="5">
    <source>
        <dbReference type="Proteomes" id="UP000248724"/>
    </source>
</evidence>
<dbReference type="Proteomes" id="UP000606991">
    <property type="component" value="Unassembled WGS sequence"/>
</dbReference>
<dbReference type="Proteomes" id="UP000248724">
    <property type="component" value="Unassembled WGS sequence"/>
</dbReference>
<accession>A0A934K4R6</accession>
<sequence>MTSVGAPLQVTHASGLHAVNRVLADMHREMLRSGGIEGGVVRLSVLNLVAACIDVDSADLATQAVGRLGARHPARAIIILADPEGPDQMEADLSLQCSAVDEGQVCAEQVRLHVGGQAAYHMASVVTPLLVPDIPVYVWLVGAPPLHQAFGQDAVAICERLIIDSGEYEDHRGTLRMLSDELEAVGDAISLCDVAWERTRIWRQLLAESFDGEEMRRFVRGITRVDVECSGGRISAQTWLVAGWLASRLDWPTSSDGPRVIAASRHDEDVSAHDIVRIAVHCRAGGHEALVTLERRDAALHTVIDVDGGLTAERAVPFAELDTIDLVGRLLEGSGEDTVYRAALHSAGSLSAEQG</sequence>